<proteinExistence type="predicted"/>
<organism evidence="1 2">
    <name type="scientific">Phytophthora aleatoria</name>
    <dbReference type="NCBI Taxonomy" id="2496075"/>
    <lineage>
        <taxon>Eukaryota</taxon>
        <taxon>Sar</taxon>
        <taxon>Stramenopiles</taxon>
        <taxon>Oomycota</taxon>
        <taxon>Peronosporomycetes</taxon>
        <taxon>Peronosporales</taxon>
        <taxon>Peronosporaceae</taxon>
        <taxon>Phytophthora</taxon>
    </lineage>
</organism>
<comment type="caution">
    <text evidence="1">The sequence shown here is derived from an EMBL/GenBank/DDBJ whole genome shotgun (WGS) entry which is preliminary data.</text>
</comment>
<gene>
    <name evidence="1" type="ORF">JG688_00018489</name>
</gene>
<reference evidence="1" key="1">
    <citation type="submission" date="2021-01" db="EMBL/GenBank/DDBJ databases">
        <title>Phytophthora aleatoria, a newly-described species from Pinus radiata is distinct from Phytophthora cactorum isolates based on comparative genomics.</title>
        <authorList>
            <person name="Mcdougal R."/>
            <person name="Panda P."/>
            <person name="Williams N."/>
            <person name="Studholme D.J."/>
        </authorList>
    </citation>
    <scope>NUCLEOTIDE SEQUENCE</scope>
    <source>
        <strain evidence="1">NZFS 4037</strain>
    </source>
</reference>
<dbReference type="Proteomes" id="UP000709295">
    <property type="component" value="Unassembled WGS sequence"/>
</dbReference>
<keyword evidence="2" id="KW-1185">Reference proteome</keyword>
<name>A0A8J5HZH5_9STRA</name>
<sequence length="115" mass="13127">MHAFVIPADLARSMRAVTATTRADQEMPDKLDKKLKKQGLVNDVVVTIDPKLWKFSGEYVGALTAFYDIKAKCRSWIEDRKWLEQNWTKVDSVVELFAVETKTAGLHPVSYELNL</sequence>
<protein>
    <submittedName>
        <fullName evidence="1">Uncharacterized protein</fullName>
    </submittedName>
</protein>
<dbReference type="AlphaFoldDB" id="A0A8J5HZH5"/>
<dbReference type="EMBL" id="JAENGY010003443">
    <property type="protein sequence ID" value="KAG6941780.1"/>
    <property type="molecule type" value="Genomic_DNA"/>
</dbReference>
<accession>A0A8J5HZH5</accession>
<evidence type="ECO:0000313" key="1">
    <source>
        <dbReference type="EMBL" id="KAG6941780.1"/>
    </source>
</evidence>
<evidence type="ECO:0000313" key="2">
    <source>
        <dbReference type="Proteomes" id="UP000709295"/>
    </source>
</evidence>